<dbReference type="InterPro" id="IPR036724">
    <property type="entry name" value="Cobalamin-bd_sf"/>
</dbReference>
<dbReference type="Pfam" id="PF02607">
    <property type="entry name" value="B12-binding_2"/>
    <property type="match status" value="1"/>
</dbReference>
<evidence type="ECO:0000256" key="16">
    <source>
        <dbReference type="ARBA" id="ARBA00023167"/>
    </source>
</evidence>
<evidence type="ECO:0000256" key="2">
    <source>
        <dbReference type="ARBA" id="ARBA00001947"/>
    </source>
</evidence>
<dbReference type="GO" id="GO:0008270">
    <property type="term" value="F:zinc ion binding"/>
    <property type="evidence" value="ECO:0007669"/>
    <property type="project" value="UniProtKB-UniRule"/>
</dbReference>
<dbReference type="PROSITE" id="PS50972">
    <property type="entry name" value="PTERIN_BINDING"/>
    <property type="match status" value="1"/>
</dbReference>
<evidence type="ECO:0000256" key="1">
    <source>
        <dbReference type="ARBA" id="ARBA00001700"/>
    </source>
</evidence>
<dbReference type="AlphaFoldDB" id="A0AA48GN35"/>
<feature type="domain" description="Pterin-binding" evidence="25">
    <location>
        <begin position="333"/>
        <end position="588"/>
    </location>
</feature>
<feature type="domain" description="Hcy-binding" evidence="24">
    <location>
        <begin position="1"/>
        <end position="302"/>
    </location>
</feature>
<feature type="binding site" evidence="22">
    <location>
        <position position="770"/>
    </location>
    <ligand>
        <name>methylcob(III)alamin</name>
        <dbReference type="ChEBI" id="CHEBI:28115"/>
    </ligand>
</feature>
<keyword evidence="10 20" id="KW-0846">Cobalamin</keyword>
<dbReference type="GO" id="GO:0005829">
    <property type="term" value="C:cytosol"/>
    <property type="evidence" value="ECO:0007669"/>
    <property type="project" value="TreeGrafter"/>
</dbReference>
<feature type="binding site" evidence="22">
    <location>
        <position position="1086"/>
    </location>
    <ligand>
        <name>S-adenosyl-L-methionine</name>
        <dbReference type="ChEBI" id="CHEBI:59789"/>
    </ligand>
</feature>
<evidence type="ECO:0000256" key="15">
    <source>
        <dbReference type="ARBA" id="ARBA00022833"/>
    </source>
</evidence>
<dbReference type="Pfam" id="PF02574">
    <property type="entry name" value="S-methyl_trans"/>
    <property type="match status" value="1"/>
</dbReference>
<dbReference type="GO" id="GO:0050667">
    <property type="term" value="P:homocysteine metabolic process"/>
    <property type="evidence" value="ECO:0007669"/>
    <property type="project" value="TreeGrafter"/>
</dbReference>
<dbReference type="PROSITE" id="PS50970">
    <property type="entry name" value="HCY"/>
    <property type="match status" value="1"/>
</dbReference>
<dbReference type="GO" id="GO:0031419">
    <property type="term" value="F:cobalamin binding"/>
    <property type="evidence" value="ECO:0007669"/>
    <property type="project" value="UniProtKB-UniRule"/>
</dbReference>
<dbReference type="PIRSF" id="PIRSF000381">
    <property type="entry name" value="MetH"/>
    <property type="match status" value="1"/>
</dbReference>
<dbReference type="InterPro" id="IPR011005">
    <property type="entry name" value="Dihydropteroate_synth-like_sf"/>
</dbReference>
<dbReference type="InterPro" id="IPR003726">
    <property type="entry name" value="HCY_dom"/>
</dbReference>
<dbReference type="SUPFAM" id="SSF51717">
    <property type="entry name" value="Dihydropteroate synthetase-like"/>
    <property type="match status" value="1"/>
</dbReference>
<name>A0AA48GN35_9BACT</name>
<feature type="binding site" evidence="21 23">
    <location>
        <position position="287"/>
    </location>
    <ligand>
        <name>Zn(2+)</name>
        <dbReference type="ChEBI" id="CHEBI:29105"/>
    </ligand>
</feature>
<evidence type="ECO:0000256" key="4">
    <source>
        <dbReference type="ARBA" id="ARBA00005178"/>
    </source>
</evidence>
<reference evidence="30" key="1">
    <citation type="journal article" date="2023" name="Int. J. Syst. Evol. Microbiol.">
        <title>Mesoterricola silvestris gen. nov., sp. nov., Mesoterricola sediminis sp. nov., Geothrix oryzae sp. nov., Geothrix edaphica sp. nov., Geothrix rubra sp. nov., and Geothrix limicola sp. nov., six novel members of Acidobacteriota isolated from soils.</title>
        <authorList>
            <person name="Itoh H."/>
            <person name="Sugisawa Y."/>
            <person name="Mise K."/>
            <person name="Xu Z."/>
            <person name="Kuniyasu M."/>
            <person name="Ushijima N."/>
            <person name="Kawano K."/>
            <person name="Kobayashi E."/>
            <person name="Shiratori Y."/>
            <person name="Masuda Y."/>
            <person name="Senoo K."/>
        </authorList>
    </citation>
    <scope>NUCLEOTIDE SEQUENCE [LARGE SCALE GENOMIC DNA]</scope>
    <source>
        <strain evidence="30">W79</strain>
    </source>
</reference>
<sequence length="1143" mass="123671">MTSLSALLLERTLLLDGGMGTQIMARKPSVDDFGGPALEGCMELLCERRPEWIRDIHAAYLDAGADAVETNTFGANQVVLGEFGIPERAEELNIIAARLALDVARSYDRRRYVVGSVGPGTKLITLGHIAYGPLYESYLAQMRGLLLGGVDSILVETSQDLGQIKLAVRAAKDAMAQLKRECPLWVQATVETTGTLLLGTEIQSVITSVEMLGVDVIGLNCGTGPDEMHAPLQALVEQSPCRISCLPNAGLPVNRDGALVYPLEPEAFAAKVAHLAKEFNLNIVGGCCGTTPDHIRALRARLGTSGVTHRTPAVDRCVSSLYQSVPLRQEPRPLIVGERTNANGSKKFRDLLAVQDIDGLVDIARDQQREGSHMLDVCVAYVGRDESADMEAFLKKAVGQVLLPLMIDSTEVPVIEKALQTAPGKCVVNSINFEDGEAKARKVLDLCRTYGAAVVGLTIDEKGMAKTAEAKAAVAGRLVDLVVGEYGFNPSDLIIDPLTFTLGSGDEAFRRSALETLEAIRLIKARHHGVLTMLGVSNISFGLAPGVRHVVNALMLYHAVKAGLDLAIFNSAKVIPVAEIDPEKRAAAEDLIFDRRREGYDPLKAVMALFGDGRAAPEAGPSGRNLPVEERLKQDILGGEKRLILDDVDEALATLPPLDIINRILLDAMRVVGERFGAGEMQLPFVLESAEAMKTAVKRIEPHIPRESSITKGKVILATVKGDVHDIGKNLVEIILSNNGYDVLNLGIKQPVEAILAALESYPADAIGLSGLLVKSTTVMRENLVFMADKGFDIPVILGGAALTRDFVEEQCQSAYGGRVLYAEDAFEGLRHMDLLTSGAAPAAAAPAPPGTPAITVLHRGAAQVELTAAGQSSWVKRDLPVPEPPFWGVRQAGTGLEDIFAFLDTFVVIRNRWSFTQGQLTDEAFEAVLREKAEPLLAAWKRRILEEGLLEPRALYGYLPVQARGDTLRVFAPDRATLLATLALPRQEGGRRLCVADFFEPEASGRFDVLALQVVTLGSRAADLAAELYRSDRYADYFLFHGLATELTEAFAEHLHARVRRELGIHGKDAAQLRQLFSQGYQGSRYSFGYPACPDLEGNAALLELLGGSRIGVSITDQFQMDPEYTTSALIAWHPQARYFSV</sequence>
<dbReference type="SUPFAM" id="SSF82282">
    <property type="entry name" value="Homocysteine S-methyltransferase"/>
    <property type="match status" value="1"/>
</dbReference>
<dbReference type="PANTHER" id="PTHR45833:SF1">
    <property type="entry name" value="METHIONINE SYNTHASE"/>
    <property type="match status" value="1"/>
</dbReference>
<keyword evidence="15 20" id="KW-0862">Zinc</keyword>
<evidence type="ECO:0000256" key="6">
    <source>
        <dbReference type="ARBA" id="ARBA00012032"/>
    </source>
</evidence>
<comment type="cofactor">
    <cofactor evidence="3 20 21">
        <name>methylcob(III)alamin</name>
        <dbReference type="ChEBI" id="CHEBI:28115"/>
    </cofactor>
</comment>
<dbReference type="SMART" id="SM01018">
    <property type="entry name" value="B12-binding_2"/>
    <property type="match status" value="1"/>
</dbReference>
<evidence type="ECO:0000259" key="28">
    <source>
        <dbReference type="PROSITE" id="PS51337"/>
    </source>
</evidence>
<dbReference type="GO" id="GO:0008705">
    <property type="term" value="F:methionine synthase activity"/>
    <property type="evidence" value="ECO:0007669"/>
    <property type="project" value="UniProtKB-UniRule"/>
</dbReference>
<dbReference type="Gene3D" id="3.20.20.20">
    <property type="entry name" value="Dihydropteroate synthase-like"/>
    <property type="match status" value="1"/>
</dbReference>
<evidence type="ECO:0000256" key="3">
    <source>
        <dbReference type="ARBA" id="ARBA00001956"/>
    </source>
</evidence>
<dbReference type="InterPro" id="IPR000489">
    <property type="entry name" value="Pterin-binding_dom"/>
</dbReference>
<dbReference type="GO" id="GO:0032259">
    <property type="term" value="P:methylation"/>
    <property type="evidence" value="ECO:0007669"/>
    <property type="project" value="UniProtKB-KW"/>
</dbReference>
<evidence type="ECO:0000259" key="26">
    <source>
        <dbReference type="PROSITE" id="PS50974"/>
    </source>
</evidence>
<evidence type="ECO:0000259" key="24">
    <source>
        <dbReference type="PROSITE" id="PS50970"/>
    </source>
</evidence>
<comment type="cofactor">
    <cofactor evidence="2 20 23">
        <name>Zn(2+)</name>
        <dbReference type="ChEBI" id="CHEBI:29105"/>
    </cofactor>
</comment>
<dbReference type="PANTHER" id="PTHR45833">
    <property type="entry name" value="METHIONINE SYNTHASE"/>
    <property type="match status" value="1"/>
</dbReference>
<comment type="domain">
    <text evidence="20">Modular enzyme with four functionally distinct domains. The isolated Hcy-binding domain catalyzes methyl transfer from free methylcobalamin to homocysteine. The Hcy-binding domain in association with the pterin-binding domain catalyzes the methylation of cob(I)alamin by methyltetrahydrofolate and the methylation of homocysteine. The B12-binding domain binds the cofactor. The AdoMet activation domain binds S-adenosyl-L-methionine. Under aerobic conditions cob(I)alamin can be converted to inactive cob(II)alamin. Reductive methylation by S-adenosyl-L-methionine and flavodoxin regenerates methylcobalamin.</text>
</comment>
<evidence type="ECO:0000259" key="25">
    <source>
        <dbReference type="PROSITE" id="PS50972"/>
    </source>
</evidence>
<dbReference type="Proteomes" id="UP001238179">
    <property type="component" value="Chromosome"/>
</dbReference>
<evidence type="ECO:0000256" key="23">
    <source>
        <dbReference type="PROSITE-ProRule" id="PRU00333"/>
    </source>
</evidence>
<evidence type="ECO:0000256" key="21">
    <source>
        <dbReference type="PIRSR" id="PIRSR000381-1"/>
    </source>
</evidence>
<dbReference type="Pfam" id="PF02310">
    <property type="entry name" value="B12-binding"/>
    <property type="match status" value="1"/>
</dbReference>
<feature type="binding site" evidence="22">
    <location>
        <position position="905"/>
    </location>
    <ligand>
        <name>S-adenosyl-L-methionine</name>
        <dbReference type="ChEBI" id="CHEBI:59789"/>
    </ligand>
</feature>
<protein>
    <recommendedName>
        <fullName evidence="7 19">Methionine synthase</fullName>
        <ecNumber evidence="6 19">2.1.1.13</ecNumber>
    </recommendedName>
    <alternativeName>
        <fullName evidence="20">5-methyltetrahydrofolate--homocysteine methyltransferase</fullName>
    </alternativeName>
</protein>
<evidence type="ECO:0000256" key="14">
    <source>
        <dbReference type="ARBA" id="ARBA00022737"/>
    </source>
</evidence>
<feature type="domain" description="B12-binding" evidence="27">
    <location>
        <begin position="712"/>
        <end position="847"/>
    </location>
</feature>
<keyword evidence="9 20" id="KW-0028">Amino-acid biosynthesis</keyword>
<feature type="domain" description="AdoMet activation" evidence="26">
    <location>
        <begin position="859"/>
        <end position="1143"/>
    </location>
</feature>
<evidence type="ECO:0000256" key="9">
    <source>
        <dbReference type="ARBA" id="ARBA00022605"/>
    </source>
</evidence>
<dbReference type="InterPro" id="IPR037010">
    <property type="entry name" value="VitB12-dep_Met_synth_activ_sf"/>
</dbReference>
<dbReference type="Gene3D" id="3.20.20.330">
    <property type="entry name" value="Homocysteine-binding-like domain"/>
    <property type="match status" value="1"/>
</dbReference>
<dbReference type="PROSITE" id="PS51332">
    <property type="entry name" value="B12_BINDING"/>
    <property type="match status" value="1"/>
</dbReference>
<feature type="binding site" evidence="22">
    <location>
        <position position="826"/>
    </location>
    <ligand>
        <name>methylcob(III)alamin</name>
        <dbReference type="ChEBI" id="CHEBI:28115"/>
    </ligand>
</feature>
<dbReference type="RefSeq" id="WP_316413935.1">
    <property type="nucleotide sequence ID" value="NZ_AP027080.1"/>
</dbReference>
<evidence type="ECO:0000256" key="12">
    <source>
        <dbReference type="ARBA" id="ARBA00022691"/>
    </source>
</evidence>
<dbReference type="Gene3D" id="1.10.1240.10">
    <property type="entry name" value="Methionine synthase domain"/>
    <property type="match status" value="1"/>
</dbReference>
<dbReference type="PROSITE" id="PS51337">
    <property type="entry name" value="B12_BINDING_NTER"/>
    <property type="match status" value="1"/>
</dbReference>
<feature type="binding site" evidence="21 23">
    <location>
        <position position="221"/>
    </location>
    <ligand>
        <name>Zn(2+)</name>
        <dbReference type="ChEBI" id="CHEBI:29105"/>
    </ligand>
</feature>
<evidence type="ECO:0000256" key="11">
    <source>
        <dbReference type="ARBA" id="ARBA00022679"/>
    </source>
</evidence>
<dbReference type="GO" id="GO:0046653">
    <property type="term" value="P:tetrahydrofolate metabolic process"/>
    <property type="evidence" value="ECO:0007669"/>
    <property type="project" value="TreeGrafter"/>
</dbReference>
<feature type="binding site" evidence="22">
    <location>
        <begin position="1140"/>
        <end position="1141"/>
    </location>
    <ligand>
        <name>S-adenosyl-L-methionine</name>
        <dbReference type="ChEBI" id="CHEBI:59789"/>
    </ligand>
</feature>
<dbReference type="InterPro" id="IPR050554">
    <property type="entry name" value="Met_Synthase/Corrinoid"/>
</dbReference>
<dbReference type="InterPro" id="IPR004223">
    <property type="entry name" value="VitB12-dep_Met_synth_activ_dom"/>
</dbReference>
<keyword evidence="11 20" id="KW-0808">Transferase</keyword>
<dbReference type="PROSITE" id="PS50974">
    <property type="entry name" value="ADOMET_ACTIVATION"/>
    <property type="match status" value="1"/>
</dbReference>
<keyword evidence="30" id="KW-1185">Reference proteome</keyword>
<evidence type="ECO:0000256" key="17">
    <source>
        <dbReference type="ARBA" id="ARBA00023285"/>
    </source>
</evidence>
<evidence type="ECO:0000259" key="27">
    <source>
        <dbReference type="PROSITE" id="PS51332"/>
    </source>
</evidence>
<evidence type="ECO:0000256" key="18">
    <source>
        <dbReference type="ARBA" id="ARBA00025552"/>
    </source>
</evidence>
<dbReference type="EC" id="2.1.1.13" evidence="6 19"/>
<dbReference type="Pfam" id="PF00809">
    <property type="entry name" value="Pterin_bind"/>
    <property type="match status" value="1"/>
</dbReference>
<gene>
    <name evidence="29" type="ORF">METEAL_02140</name>
</gene>
<keyword evidence="13 20" id="KW-0479">Metal-binding</keyword>
<dbReference type="NCBIfam" id="TIGR02082">
    <property type="entry name" value="metH"/>
    <property type="match status" value="1"/>
</dbReference>
<proteinExistence type="inferred from homology"/>
<evidence type="ECO:0000256" key="10">
    <source>
        <dbReference type="ARBA" id="ARBA00022628"/>
    </source>
</evidence>
<comment type="catalytic activity">
    <reaction evidence="1 20">
        <text>(6S)-5-methyl-5,6,7,8-tetrahydrofolate + L-homocysteine = (6S)-5,6,7,8-tetrahydrofolate + L-methionine</text>
        <dbReference type="Rhea" id="RHEA:11172"/>
        <dbReference type="ChEBI" id="CHEBI:18608"/>
        <dbReference type="ChEBI" id="CHEBI:57453"/>
        <dbReference type="ChEBI" id="CHEBI:57844"/>
        <dbReference type="ChEBI" id="CHEBI:58199"/>
        <dbReference type="EC" id="2.1.1.13"/>
    </reaction>
</comment>
<dbReference type="InterPro" id="IPR036594">
    <property type="entry name" value="Meth_synthase_dom"/>
</dbReference>
<dbReference type="InterPro" id="IPR011822">
    <property type="entry name" value="MetH"/>
</dbReference>
<feature type="binding site" description="axial binding residue" evidence="21">
    <location>
        <position position="725"/>
    </location>
    <ligand>
        <name>methylcob(III)alamin</name>
        <dbReference type="ChEBI" id="CHEBI:28115"/>
    </ligand>
    <ligandPart>
        <name>Co</name>
        <dbReference type="ChEBI" id="CHEBI:27638"/>
    </ligandPart>
</feature>
<evidence type="ECO:0000256" key="5">
    <source>
        <dbReference type="ARBA" id="ARBA00010398"/>
    </source>
</evidence>
<evidence type="ECO:0000313" key="30">
    <source>
        <dbReference type="Proteomes" id="UP001238179"/>
    </source>
</evidence>
<dbReference type="InterPro" id="IPR036589">
    <property type="entry name" value="HCY_dom_sf"/>
</dbReference>
<dbReference type="FunFam" id="3.20.20.20:FF:000007">
    <property type="entry name" value="Methionine synthase"/>
    <property type="match status" value="1"/>
</dbReference>
<organism evidence="29 30">
    <name type="scientific">Mesoterricola silvestris</name>
    <dbReference type="NCBI Taxonomy" id="2927979"/>
    <lineage>
        <taxon>Bacteria</taxon>
        <taxon>Pseudomonadati</taxon>
        <taxon>Acidobacteriota</taxon>
        <taxon>Holophagae</taxon>
        <taxon>Holophagales</taxon>
        <taxon>Holophagaceae</taxon>
        <taxon>Mesoterricola</taxon>
    </lineage>
</organism>
<keyword evidence="14" id="KW-0677">Repeat</keyword>
<keyword evidence="12 20" id="KW-0949">S-adenosyl-L-methionine</keyword>
<dbReference type="InterPro" id="IPR006158">
    <property type="entry name" value="Cobalamin-bd"/>
</dbReference>
<evidence type="ECO:0000256" key="7">
    <source>
        <dbReference type="ARBA" id="ARBA00013998"/>
    </source>
</evidence>
<dbReference type="SUPFAM" id="SSF56507">
    <property type="entry name" value="Methionine synthase activation domain-like"/>
    <property type="match status" value="1"/>
</dbReference>
<evidence type="ECO:0000256" key="8">
    <source>
        <dbReference type="ARBA" id="ARBA00022603"/>
    </source>
</evidence>
<feature type="binding site" evidence="22">
    <location>
        <begin position="722"/>
        <end position="726"/>
    </location>
    <ligand>
        <name>methylcob(III)alamin</name>
        <dbReference type="ChEBI" id="CHEBI:28115"/>
    </ligand>
</feature>
<keyword evidence="16 20" id="KW-0486">Methionine biosynthesis</keyword>
<keyword evidence="8 20" id="KW-0489">Methyltransferase</keyword>
<comment type="pathway">
    <text evidence="4 20">Amino-acid biosynthesis; L-methionine biosynthesis via de novo pathway; L-methionine from L-homocysteine (MetH route): step 1/1.</text>
</comment>
<dbReference type="Gene3D" id="3.10.196.10">
    <property type="entry name" value="Vitamin B12-dependent methionine synthase, activation domain"/>
    <property type="match status" value="1"/>
</dbReference>
<evidence type="ECO:0000256" key="20">
    <source>
        <dbReference type="PIRNR" id="PIRNR000381"/>
    </source>
</evidence>
<dbReference type="SUPFAM" id="SSF52242">
    <property type="entry name" value="Cobalamin (vitamin B12)-binding domain"/>
    <property type="match status" value="1"/>
</dbReference>
<dbReference type="Gene3D" id="3.40.50.280">
    <property type="entry name" value="Cobalamin-binding domain"/>
    <property type="match status" value="1"/>
</dbReference>
<dbReference type="KEGG" id="msil:METEAL_02140"/>
<dbReference type="InterPro" id="IPR003759">
    <property type="entry name" value="Cbl-bd_cap"/>
</dbReference>
<dbReference type="SUPFAM" id="SSF47644">
    <property type="entry name" value="Methionine synthase domain"/>
    <property type="match status" value="1"/>
</dbReference>
<dbReference type="EMBL" id="AP027080">
    <property type="protein sequence ID" value="BDU71040.1"/>
    <property type="molecule type" value="Genomic_DNA"/>
</dbReference>
<comment type="similarity">
    <text evidence="5">Belongs to the vitamin-B12 dependent methionine synthase family.</text>
</comment>
<feature type="domain" description="B12-binding N-terminal" evidence="28">
    <location>
        <begin position="619"/>
        <end position="712"/>
    </location>
</feature>
<evidence type="ECO:0000256" key="22">
    <source>
        <dbReference type="PIRSR" id="PIRSR000381-2"/>
    </source>
</evidence>
<dbReference type="Pfam" id="PF02965">
    <property type="entry name" value="Met_synt_B12"/>
    <property type="match status" value="1"/>
</dbReference>
<comment type="function">
    <text evidence="18 20">Catalyzes the transfer of a methyl group from methyl-cobalamin to homocysteine, yielding enzyme-bound cob(I)alamin and methionine. Subsequently, remethylates the cofactor using methyltetrahydrofolate.</text>
</comment>
<evidence type="ECO:0000256" key="19">
    <source>
        <dbReference type="NCBIfam" id="TIGR02082"/>
    </source>
</evidence>
<evidence type="ECO:0000256" key="13">
    <source>
        <dbReference type="ARBA" id="ARBA00022723"/>
    </source>
</evidence>
<accession>A0AA48GN35</accession>
<evidence type="ECO:0000313" key="29">
    <source>
        <dbReference type="EMBL" id="BDU71040.1"/>
    </source>
</evidence>
<keyword evidence="17 20" id="KW-0170">Cobalt</keyword>
<feature type="binding site" evidence="21 23">
    <location>
        <position position="288"/>
    </location>
    <ligand>
        <name>Zn(2+)</name>
        <dbReference type="ChEBI" id="CHEBI:29105"/>
    </ligand>
</feature>